<dbReference type="Proteomes" id="UP000007264">
    <property type="component" value="Unassembled WGS sequence"/>
</dbReference>
<evidence type="ECO:0000259" key="1">
    <source>
        <dbReference type="Pfam" id="PF01712"/>
    </source>
</evidence>
<dbReference type="PANTHER" id="PTHR10513:SF35">
    <property type="entry name" value="DEOXYADENOSINE KINASE"/>
    <property type="match status" value="1"/>
</dbReference>
<dbReference type="InterPro" id="IPR027417">
    <property type="entry name" value="P-loop_NTPase"/>
</dbReference>
<dbReference type="InterPro" id="IPR031314">
    <property type="entry name" value="DNK_dom"/>
</dbReference>
<dbReference type="GO" id="GO:0005737">
    <property type="term" value="C:cytoplasm"/>
    <property type="evidence" value="ECO:0007669"/>
    <property type="project" value="TreeGrafter"/>
</dbReference>
<dbReference type="GeneID" id="17037971"/>
<dbReference type="GO" id="GO:0019136">
    <property type="term" value="F:deoxynucleoside kinase activity"/>
    <property type="evidence" value="ECO:0007669"/>
    <property type="project" value="TreeGrafter"/>
</dbReference>
<comment type="caution">
    <text evidence="2">The sequence shown here is derived from an EMBL/GenBank/DDBJ whole genome shotgun (WGS) entry which is preliminary data.</text>
</comment>
<keyword evidence="3" id="KW-1185">Reference proteome</keyword>
<dbReference type="EMBL" id="AGSI01000017">
    <property type="protein sequence ID" value="EIE19997.1"/>
    <property type="molecule type" value="Genomic_DNA"/>
</dbReference>
<dbReference type="KEGG" id="csl:COCSUDRAFT_19049"/>
<gene>
    <name evidence="2" type="ORF">COCSUDRAFT_19049</name>
</gene>
<organism evidence="2 3">
    <name type="scientific">Coccomyxa subellipsoidea (strain C-169)</name>
    <name type="common">Green microalga</name>
    <dbReference type="NCBI Taxonomy" id="574566"/>
    <lineage>
        <taxon>Eukaryota</taxon>
        <taxon>Viridiplantae</taxon>
        <taxon>Chlorophyta</taxon>
        <taxon>core chlorophytes</taxon>
        <taxon>Trebouxiophyceae</taxon>
        <taxon>Trebouxiophyceae incertae sedis</taxon>
        <taxon>Coccomyxaceae</taxon>
        <taxon>Coccomyxa</taxon>
        <taxon>Coccomyxa subellipsoidea</taxon>
    </lineage>
</organism>
<dbReference type="Pfam" id="PF01712">
    <property type="entry name" value="dNK"/>
    <property type="match status" value="1"/>
</dbReference>
<feature type="domain" description="Deoxynucleoside kinase" evidence="1">
    <location>
        <begin position="103"/>
        <end position="353"/>
    </location>
</feature>
<dbReference type="AlphaFoldDB" id="I0YNM8"/>
<dbReference type="eggNOG" id="KOG4235">
    <property type="taxonomic scope" value="Eukaryota"/>
</dbReference>
<name>I0YNM8_COCSC</name>
<dbReference type="STRING" id="574566.I0YNM8"/>
<dbReference type="Gene3D" id="3.40.50.300">
    <property type="entry name" value="P-loop containing nucleotide triphosphate hydrolases"/>
    <property type="match status" value="1"/>
</dbReference>
<proteinExistence type="predicted"/>
<evidence type="ECO:0000313" key="2">
    <source>
        <dbReference type="EMBL" id="EIE19997.1"/>
    </source>
</evidence>
<accession>I0YNM8</accession>
<reference evidence="2 3" key="1">
    <citation type="journal article" date="2012" name="Genome Biol.">
        <title>The genome of the polar eukaryotic microalga coccomyxa subellipsoidea reveals traits of cold adaptation.</title>
        <authorList>
            <person name="Blanc G."/>
            <person name="Agarkova I."/>
            <person name="Grimwood J."/>
            <person name="Kuo A."/>
            <person name="Brueggeman A."/>
            <person name="Dunigan D."/>
            <person name="Gurnon J."/>
            <person name="Ladunga I."/>
            <person name="Lindquist E."/>
            <person name="Lucas S."/>
            <person name="Pangilinan J."/>
            <person name="Proschold T."/>
            <person name="Salamov A."/>
            <person name="Schmutz J."/>
            <person name="Weeks D."/>
            <person name="Yamada T."/>
            <person name="Claverie J.M."/>
            <person name="Grigoriev I."/>
            <person name="Van Etten J."/>
            <person name="Lomsadze A."/>
            <person name="Borodovsky M."/>
        </authorList>
    </citation>
    <scope>NUCLEOTIDE SEQUENCE [LARGE SCALE GENOMIC DNA]</scope>
    <source>
        <strain evidence="2 3">C-169</strain>
    </source>
</reference>
<dbReference type="OrthoDB" id="567086at2759"/>
<dbReference type="SUPFAM" id="SSF52540">
    <property type="entry name" value="P-loop containing nucleoside triphosphate hydrolases"/>
    <property type="match status" value="1"/>
</dbReference>
<sequence>MFLSVETLLNALAAVHEAKHGHHIESRRRDDSVDFTQGFPDRAFWKIGSKVLLQACLPDLVQGEIGIRNKRHCTDIVKHLADLEMPSQNQEEAERRKRNKVTLCVEGNISAGKSTFLQKLLKSSVELRDIIEVVPEPVDKWQNIQDTNGGQPSNLLEAFYRNPERYAYTFQNYVFVTRLMQAKDSEDCAAPLRLLERSVFSDRMVFVRAVHEAKWLSEMELSIYDSWFDPVVSQLQGLVPDGFIYLAASPETCMRRMSARGRGEEGGVSLDYLANLHSKHEEWLRSGALRPEELQLLSDPSRNLVFYLNQERQPMLRKHIDGLPALYLDCDTDIDLENDISARSAFARQIRDFSDHVRALREARCALDCHSRCGVVLLQ</sequence>
<dbReference type="RefSeq" id="XP_005644541.1">
    <property type="nucleotide sequence ID" value="XM_005644484.1"/>
</dbReference>
<dbReference type="GO" id="GO:0016787">
    <property type="term" value="F:hydrolase activity"/>
    <property type="evidence" value="ECO:0007669"/>
    <property type="project" value="UniProtKB-KW"/>
</dbReference>
<dbReference type="PANTHER" id="PTHR10513">
    <property type="entry name" value="DEOXYNUCLEOSIDE KINASE"/>
    <property type="match status" value="1"/>
</dbReference>
<keyword evidence="2" id="KW-0378">Hydrolase</keyword>
<evidence type="ECO:0000313" key="3">
    <source>
        <dbReference type="Proteomes" id="UP000007264"/>
    </source>
</evidence>
<protein>
    <submittedName>
        <fullName evidence="2">P-loop containing nucleoside triphosphate hydrolase protein</fullName>
    </submittedName>
</protein>
<dbReference type="CDD" id="cd01673">
    <property type="entry name" value="dNK"/>
    <property type="match status" value="1"/>
</dbReference>
<dbReference type="InterPro" id="IPR050566">
    <property type="entry name" value="Deoxyribonucleoside_kinase"/>
</dbReference>